<dbReference type="GO" id="GO:0070006">
    <property type="term" value="F:metalloaminopeptidase activity"/>
    <property type="evidence" value="ECO:0007669"/>
    <property type="project" value="TreeGrafter"/>
</dbReference>
<keyword evidence="11" id="KW-0732">Signal</keyword>
<comment type="catalytic activity">
    <reaction evidence="1">
        <text>Release of an N-terminal amino acid, Xaa-|-Yaa- from a peptide, amide or arylamide. Xaa is preferably Ala, but may be most amino acids including Pro (slow action). When a terminal hydrophobic residue is followed by a prolyl residue, the two may be released as an intact Xaa-Pro dipeptide.</text>
        <dbReference type="EC" id="3.4.11.2"/>
    </reaction>
</comment>
<dbReference type="PANTHER" id="PTHR11533:SF299">
    <property type="entry name" value="AMINOPEPTIDASE"/>
    <property type="match status" value="1"/>
</dbReference>
<dbReference type="SUPFAM" id="SSF55486">
    <property type="entry name" value="Metalloproteases ('zincins'), catalytic domain"/>
    <property type="match status" value="1"/>
</dbReference>
<dbReference type="Pfam" id="PF17900">
    <property type="entry name" value="Peptidase_M1_N"/>
    <property type="match status" value="1"/>
</dbReference>
<dbReference type="GO" id="GO:0016020">
    <property type="term" value="C:membrane"/>
    <property type="evidence" value="ECO:0007669"/>
    <property type="project" value="TreeGrafter"/>
</dbReference>
<dbReference type="InterPro" id="IPR014782">
    <property type="entry name" value="Peptidase_M1_dom"/>
</dbReference>
<keyword evidence="8" id="KW-0378">Hydrolase</keyword>
<evidence type="ECO:0000256" key="6">
    <source>
        <dbReference type="ARBA" id="ARBA00022670"/>
    </source>
</evidence>
<evidence type="ECO:0000256" key="9">
    <source>
        <dbReference type="ARBA" id="ARBA00022833"/>
    </source>
</evidence>
<dbReference type="Gene3D" id="2.60.40.1730">
    <property type="entry name" value="tricorn interacting facor f3 domain"/>
    <property type="match status" value="1"/>
</dbReference>
<protein>
    <recommendedName>
        <fullName evidence="5">Aminopeptidase N</fullName>
        <ecNumber evidence="4">3.4.11.2</ecNumber>
    </recommendedName>
</protein>
<evidence type="ECO:0000256" key="2">
    <source>
        <dbReference type="ARBA" id="ARBA00001947"/>
    </source>
</evidence>
<evidence type="ECO:0000259" key="13">
    <source>
        <dbReference type="Pfam" id="PF17900"/>
    </source>
</evidence>
<comment type="caution">
    <text evidence="14">The sequence shown here is derived from an EMBL/GenBank/DDBJ whole genome shotgun (WGS) entry which is preliminary data.</text>
</comment>
<name>A0A4R6IER9_9SPHI</name>
<dbReference type="PRINTS" id="PR00756">
    <property type="entry name" value="ALADIPTASE"/>
</dbReference>
<evidence type="ECO:0000259" key="12">
    <source>
        <dbReference type="Pfam" id="PF01433"/>
    </source>
</evidence>
<dbReference type="CDD" id="cd09602">
    <property type="entry name" value="M1_APN"/>
    <property type="match status" value="1"/>
</dbReference>
<accession>A0A4R6IER9</accession>
<dbReference type="Gene3D" id="1.10.390.10">
    <property type="entry name" value="Neutral Protease Domain 2"/>
    <property type="match status" value="1"/>
</dbReference>
<dbReference type="EMBL" id="SNWM01000005">
    <property type="protein sequence ID" value="TDO20201.1"/>
    <property type="molecule type" value="Genomic_DNA"/>
</dbReference>
<keyword evidence="6" id="KW-0645">Protease</keyword>
<keyword evidence="14" id="KW-0031">Aminopeptidase</keyword>
<dbReference type="GO" id="GO:0008270">
    <property type="term" value="F:zinc ion binding"/>
    <property type="evidence" value="ECO:0007669"/>
    <property type="project" value="InterPro"/>
</dbReference>
<evidence type="ECO:0000256" key="10">
    <source>
        <dbReference type="ARBA" id="ARBA00023049"/>
    </source>
</evidence>
<dbReference type="GO" id="GO:0005737">
    <property type="term" value="C:cytoplasm"/>
    <property type="evidence" value="ECO:0007669"/>
    <property type="project" value="TreeGrafter"/>
</dbReference>
<dbReference type="RefSeq" id="WP_133558576.1">
    <property type="nucleotide sequence ID" value="NZ_SNWM01000005.1"/>
</dbReference>
<dbReference type="GO" id="GO:0006508">
    <property type="term" value="P:proteolysis"/>
    <property type="evidence" value="ECO:0007669"/>
    <property type="project" value="UniProtKB-KW"/>
</dbReference>
<dbReference type="GO" id="GO:0016285">
    <property type="term" value="F:alanyl aminopeptidase activity"/>
    <property type="evidence" value="ECO:0007669"/>
    <property type="project" value="UniProtKB-EC"/>
</dbReference>
<reference evidence="14 15" key="1">
    <citation type="submission" date="2019-03" db="EMBL/GenBank/DDBJ databases">
        <title>Genomic Encyclopedia of Archaeal and Bacterial Type Strains, Phase II (KMG-II): from individual species to whole genera.</title>
        <authorList>
            <person name="Goeker M."/>
        </authorList>
    </citation>
    <scope>NUCLEOTIDE SEQUENCE [LARGE SCALE GENOMIC DNA]</scope>
    <source>
        <strain evidence="14 15">DSM 19034</strain>
    </source>
</reference>
<dbReference type="Pfam" id="PF01433">
    <property type="entry name" value="Peptidase_M1"/>
    <property type="match status" value="1"/>
</dbReference>
<proteinExistence type="inferred from homology"/>
<dbReference type="GO" id="GO:0043171">
    <property type="term" value="P:peptide catabolic process"/>
    <property type="evidence" value="ECO:0007669"/>
    <property type="project" value="TreeGrafter"/>
</dbReference>
<evidence type="ECO:0000256" key="5">
    <source>
        <dbReference type="ARBA" id="ARBA00015611"/>
    </source>
</evidence>
<dbReference type="GO" id="GO:0042277">
    <property type="term" value="F:peptide binding"/>
    <property type="evidence" value="ECO:0007669"/>
    <property type="project" value="TreeGrafter"/>
</dbReference>
<dbReference type="Proteomes" id="UP000295499">
    <property type="component" value="Unassembled WGS sequence"/>
</dbReference>
<comment type="cofactor">
    <cofactor evidence="2">
        <name>Zn(2+)</name>
        <dbReference type="ChEBI" id="CHEBI:29105"/>
    </cofactor>
</comment>
<evidence type="ECO:0000256" key="8">
    <source>
        <dbReference type="ARBA" id="ARBA00022801"/>
    </source>
</evidence>
<dbReference type="InterPro" id="IPR050344">
    <property type="entry name" value="Peptidase_M1_aminopeptidases"/>
</dbReference>
<dbReference type="PANTHER" id="PTHR11533">
    <property type="entry name" value="PROTEASE M1 ZINC METALLOPROTEASE"/>
    <property type="match status" value="1"/>
</dbReference>
<keyword evidence="10" id="KW-0482">Metalloprotease</keyword>
<feature type="signal peptide" evidence="11">
    <location>
        <begin position="1"/>
        <end position="19"/>
    </location>
</feature>
<dbReference type="InterPro" id="IPR042097">
    <property type="entry name" value="Aminopeptidase_N-like_N_sf"/>
</dbReference>
<dbReference type="InterPro" id="IPR027268">
    <property type="entry name" value="Peptidase_M4/M1_CTD_sf"/>
</dbReference>
<sequence length="853" mass="96987">MKSLNKLIILLCFSTSTFAQPGSKSAVIENGVSLSLAKSRAALLSNIQYNINLVIPAAKSQDIIGVEQIEFDLKSVPEILQLDFKSNAEDIKSLFINGAEVGKNWKHEHLVIEGKQLIKGRNKIDIKFIAGSTSLNRNDDYLYALFVPDHARTMFPCFDQPDLKARFKLDLTVPSGWSALANGKLQDSINNGMTSTYRFSNSDKLPTYLFSFTAGKFKKVSQVRSNKPMTFLHRETDFKKIQYSVDSIFTAHLDALTFLEKWTGIPYPFQSVGFNAIPDFQFGGMEHPGTVDYKASSLFLDEGSTKDQFISRSNLISHETAHMWFGDLVTMKWFNDVWMKEVFANFMADKVTEKLMGKSTFDLKFLQDHYPAAYGVDRTLGANPIRQQLDNLQDAGSLYGNIIYHKAPIMMRQLESMMGADKFQQGIREYLTTFAFRNATWDDLIGILSRKTSRDLYAWNKVWVNQPGRPVFSYKMDIRDNKISHFSITQVAESGSQRTWPQSFTLKLFYPGSTRTIVVNMTNQTLEIDSMLGLDKPQYILFNADGTGYGLFPEDPLLFKDAFARNSALERASIYINAYENTLSGNTNKPEDLLELFKKCLILETNEMNLKVITGYINNLYWTYLLPEDRAKQSVGLETILWNAMEAQSAANNKKILFSAYQSVYLSANAAKNIYNIWQLQSPPKGIKLTEEDYISLALSIALKTDTATNILTQQIGRMNNQDRKDRLTFLIPALSADPGERERFFYSLKERKNRQKESWVTTGLGYLHHPLRQSTSIKFLSESLDILEEIQATGDIFFPQSWLASIFGSYQSPEAYQVVAGFLAQHPNYNPKLKDKILQSTDNLRRASKLLK</sequence>
<dbReference type="AlphaFoldDB" id="A0A4R6IER9"/>
<evidence type="ECO:0000313" key="14">
    <source>
        <dbReference type="EMBL" id="TDO20201.1"/>
    </source>
</evidence>
<evidence type="ECO:0000256" key="11">
    <source>
        <dbReference type="SAM" id="SignalP"/>
    </source>
</evidence>
<dbReference type="GO" id="GO:0005615">
    <property type="term" value="C:extracellular space"/>
    <property type="evidence" value="ECO:0007669"/>
    <property type="project" value="TreeGrafter"/>
</dbReference>
<keyword evidence="15" id="KW-1185">Reference proteome</keyword>
<evidence type="ECO:0000256" key="4">
    <source>
        <dbReference type="ARBA" id="ARBA00012564"/>
    </source>
</evidence>
<dbReference type="EC" id="3.4.11.2" evidence="4"/>
<evidence type="ECO:0000313" key="15">
    <source>
        <dbReference type="Proteomes" id="UP000295499"/>
    </source>
</evidence>
<feature type="chain" id="PRO_5020373545" description="Aminopeptidase N" evidence="11">
    <location>
        <begin position="20"/>
        <end position="853"/>
    </location>
</feature>
<feature type="domain" description="Peptidase M1 membrane alanine aminopeptidase" evidence="12">
    <location>
        <begin position="254"/>
        <end position="457"/>
    </location>
</feature>
<organism evidence="14 15">
    <name type="scientific">Pedobacter duraquae</name>
    <dbReference type="NCBI Taxonomy" id="425511"/>
    <lineage>
        <taxon>Bacteria</taxon>
        <taxon>Pseudomonadati</taxon>
        <taxon>Bacteroidota</taxon>
        <taxon>Sphingobacteriia</taxon>
        <taxon>Sphingobacteriales</taxon>
        <taxon>Sphingobacteriaceae</taxon>
        <taxon>Pedobacter</taxon>
    </lineage>
</organism>
<feature type="domain" description="Aminopeptidase N-like N-terminal" evidence="13">
    <location>
        <begin position="141"/>
        <end position="209"/>
    </location>
</feature>
<dbReference type="OrthoDB" id="100605at2"/>
<dbReference type="InterPro" id="IPR045357">
    <property type="entry name" value="Aminopeptidase_N-like_N"/>
</dbReference>
<keyword evidence="9" id="KW-0862">Zinc</keyword>
<dbReference type="SUPFAM" id="SSF63737">
    <property type="entry name" value="Leukotriene A4 hydrolase N-terminal domain"/>
    <property type="match status" value="1"/>
</dbReference>
<evidence type="ECO:0000256" key="1">
    <source>
        <dbReference type="ARBA" id="ARBA00000098"/>
    </source>
</evidence>
<evidence type="ECO:0000256" key="3">
    <source>
        <dbReference type="ARBA" id="ARBA00010136"/>
    </source>
</evidence>
<dbReference type="InterPro" id="IPR001930">
    <property type="entry name" value="Peptidase_M1"/>
</dbReference>
<evidence type="ECO:0000256" key="7">
    <source>
        <dbReference type="ARBA" id="ARBA00022723"/>
    </source>
</evidence>
<keyword evidence="7" id="KW-0479">Metal-binding</keyword>
<gene>
    <name evidence="14" type="ORF">CLV32_3961</name>
</gene>
<comment type="similarity">
    <text evidence="3">Belongs to the peptidase M1 family.</text>
</comment>